<comment type="caution">
    <text evidence="1">The sequence shown here is derived from an EMBL/GenBank/DDBJ whole genome shotgun (WGS) entry which is preliminary data.</text>
</comment>
<reference evidence="1" key="1">
    <citation type="submission" date="2021-12" db="EMBL/GenBank/DDBJ databases">
        <title>Black yeast isolated from Biological Soil Crust.</title>
        <authorList>
            <person name="Kurbessoian T."/>
        </authorList>
    </citation>
    <scope>NUCLEOTIDE SEQUENCE</scope>
    <source>
        <strain evidence="1">CCFEE 5208</strain>
    </source>
</reference>
<dbReference type="Proteomes" id="UP001168146">
    <property type="component" value="Unassembled WGS sequence"/>
</dbReference>
<dbReference type="AlphaFoldDB" id="A0AAN6JEJ7"/>
<gene>
    <name evidence="1" type="ORF">LTR82_002046</name>
</gene>
<proteinExistence type="predicted"/>
<evidence type="ECO:0000313" key="1">
    <source>
        <dbReference type="EMBL" id="KAK0327283.1"/>
    </source>
</evidence>
<sequence>MRDWYDDLKTATTHLGFHIACRQDTGALLHSAGFVDVCEEIAKIPLCKDTGSKHDEEIAMCFRGEMSDPAGQAYQGMAMQPFTQVLGYTPERVFEVCIFGRRGSLRSDQFVRGVLAAGV</sequence>
<protein>
    <submittedName>
        <fullName evidence="1">Uncharacterized protein</fullName>
    </submittedName>
</protein>
<organism evidence="1 2">
    <name type="scientific">Friedmanniomyces endolithicus</name>
    <dbReference type="NCBI Taxonomy" id="329885"/>
    <lineage>
        <taxon>Eukaryota</taxon>
        <taxon>Fungi</taxon>
        <taxon>Dikarya</taxon>
        <taxon>Ascomycota</taxon>
        <taxon>Pezizomycotina</taxon>
        <taxon>Dothideomycetes</taxon>
        <taxon>Dothideomycetidae</taxon>
        <taxon>Mycosphaerellales</taxon>
        <taxon>Teratosphaeriaceae</taxon>
        <taxon>Friedmanniomyces</taxon>
    </lineage>
</organism>
<accession>A0AAN6JEJ7</accession>
<dbReference type="EMBL" id="JASUXU010000003">
    <property type="protein sequence ID" value="KAK0327283.1"/>
    <property type="molecule type" value="Genomic_DNA"/>
</dbReference>
<evidence type="ECO:0000313" key="2">
    <source>
        <dbReference type="Proteomes" id="UP001168146"/>
    </source>
</evidence>
<name>A0AAN6JEJ7_9PEZI</name>